<gene>
    <name evidence="3" type="ORF">CLMAG_07330</name>
</gene>
<reference evidence="3 4" key="1">
    <citation type="submission" date="2016-04" db="EMBL/GenBank/DDBJ databases">
        <title>Genome sequence of Clostridium magnum DSM 2767.</title>
        <authorList>
            <person name="Poehlein A."/>
            <person name="Uhlig R."/>
            <person name="Fischer R."/>
            <person name="Bahl H."/>
            <person name="Daniel R."/>
        </authorList>
    </citation>
    <scope>NUCLEOTIDE SEQUENCE [LARGE SCALE GENOMIC DNA]</scope>
    <source>
        <strain evidence="3 4">DSM 2767</strain>
    </source>
</reference>
<sequence>MRSGETDCAETVSNSVLKDLGKSISEKLRHIANLDMDVFMVDKTPYILEMNARFGGGYPFSHIAGVNLPKAIVNWLQNKDVDKSILTEKIGVFAHKDIEIVNMNKI</sequence>
<dbReference type="STRING" id="1121326.CLMAG_07330"/>
<keyword evidence="4" id="KW-1185">Reference proteome</keyword>
<evidence type="ECO:0000313" key="4">
    <source>
        <dbReference type="Proteomes" id="UP000076603"/>
    </source>
</evidence>
<keyword evidence="1" id="KW-0547">Nucleotide-binding</keyword>
<name>A0A161YRR9_9CLOT</name>
<dbReference type="Pfam" id="PF15632">
    <property type="entry name" value="ATPgrasp_Ter"/>
    <property type="match status" value="1"/>
</dbReference>
<dbReference type="GO" id="GO:0005524">
    <property type="term" value="F:ATP binding"/>
    <property type="evidence" value="ECO:0007669"/>
    <property type="project" value="UniProtKB-UniRule"/>
</dbReference>
<dbReference type="PROSITE" id="PS50975">
    <property type="entry name" value="ATP_GRASP"/>
    <property type="match status" value="1"/>
</dbReference>
<evidence type="ECO:0000259" key="2">
    <source>
        <dbReference type="PROSITE" id="PS50975"/>
    </source>
</evidence>
<dbReference type="GO" id="GO:0046872">
    <property type="term" value="F:metal ion binding"/>
    <property type="evidence" value="ECO:0007669"/>
    <property type="project" value="InterPro"/>
</dbReference>
<comment type="caution">
    <text evidence="3">The sequence shown here is derived from an EMBL/GenBank/DDBJ whole genome shotgun (WGS) entry which is preliminary data.</text>
</comment>
<dbReference type="EMBL" id="LWAE01000001">
    <property type="protein sequence ID" value="KZL93682.1"/>
    <property type="molecule type" value="Genomic_DNA"/>
</dbReference>
<dbReference type="Gene3D" id="3.30.470.20">
    <property type="entry name" value="ATP-grasp fold, B domain"/>
    <property type="match status" value="1"/>
</dbReference>
<organism evidence="3 4">
    <name type="scientific">Clostridium magnum DSM 2767</name>
    <dbReference type="NCBI Taxonomy" id="1121326"/>
    <lineage>
        <taxon>Bacteria</taxon>
        <taxon>Bacillati</taxon>
        <taxon>Bacillota</taxon>
        <taxon>Clostridia</taxon>
        <taxon>Eubacteriales</taxon>
        <taxon>Clostridiaceae</taxon>
        <taxon>Clostridium</taxon>
    </lineage>
</organism>
<dbReference type="Proteomes" id="UP000076603">
    <property type="component" value="Unassembled WGS sequence"/>
</dbReference>
<evidence type="ECO:0000313" key="3">
    <source>
        <dbReference type="EMBL" id="KZL93682.1"/>
    </source>
</evidence>
<keyword evidence="1" id="KW-0067">ATP-binding</keyword>
<dbReference type="SUPFAM" id="SSF56059">
    <property type="entry name" value="Glutathione synthetase ATP-binding domain-like"/>
    <property type="match status" value="1"/>
</dbReference>
<proteinExistence type="predicted"/>
<dbReference type="AlphaFoldDB" id="A0A161YRR9"/>
<accession>A0A161YRR9</accession>
<protein>
    <submittedName>
        <fullName evidence="3">Carbamoyl phosphate synthase-like protein</fullName>
    </submittedName>
</protein>
<feature type="domain" description="ATP-grasp" evidence="2">
    <location>
        <begin position="17"/>
        <end position="77"/>
    </location>
</feature>
<dbReference type="PATRIC" id="fig|1121326.3.peg.688"/>
<dbReference type="InterPro" id="IPR011761">
    <property type="entry name" value="ATP-grasp"/>
</dbReference>
<evidence type="ECO:0000256" key="1">
    <source>
        <dbReference type="PROSITE-ProRule" id="PRU00409"/>
    </source>
</evidence>